<dbReference type="AlphaFoldDB" id="A0A0C3S2V4"/>
<dbReference type="HOGENOM" id="CLU_271593_0_0_1"/>
<evidence type="ECO:0000313" key="3">
    <source>
        <dbReference type="Proteomes" id="UP000053257"/>
    </source>
</evidence>
<keyword evidence="3" id="KW-1185">Reference proteome</keyword>
<evidence type="ECO:0000313" key="2">
    <source>
        <dbReference type="EMBL" id="KIP09731.1"/>
    </source>
</evidence>
<proteinExistence type="predicted"/>
<dbReference type="Proteomes" id="UP000053257">
    <property type="component" value="Unassembled WGS sequence"/>
</dbReference>
<gene>
    <name evidence="2" type="ORF">PHLGIDRAFT_11725</name>
</gene>
<dbReference type="Pfam" id="PF12920">
    <property type="entry name" value="TcdA_TcdB_pore"/>
    <property type="match status" value="2"/>
</dbReference>
<sequence>MSALQGYADLTFSTHSPDPTRFTGNTALSRGAHVLDAILLGEAWQEAVTRMERNEGFDDRWTPILATLGPNERGGGLRVQFVNIDDPSQARWAQIDGPEFRPFKEYLDGHLDALNKAFQYEGGSFTPKGEVPEGDATDGLNAMFVVQKLIEHFNGSGDKPASGISNSRLATALKLHSYLTLTQLGQQTLADISKISGLVKTLIISEEAAQSSLSTISRALGRVSEGLGVVLSGVNVGFDAYELSQADTELQKAVYGTQLAFDSATFLAAAGSFGAGFLGASSVAAVLGGAGVILTGLGIGAAALVEAFEQVAGEAKAVGKYFWDANYAYTNGGYEYDAEEKTLKPLVNAVIQEINVGGHVQFDSQYIYRTHHGSTGSGRENYFFWAGDFPKMVVDKSQAINVRTGIGAPATGTLPNTDDFAILILPYTPKSYISYFWMNLPFATGRHDTGFDLIRKLEVDERFDYDFYIFPSDFSLAGGSGTRWILDPKYLADTSVIVKGNIISVGGVEVSVADPHSATVLIAGKDSQVLQVDCENHSAEPVDEDASKYPGGSQNLLDHLTDLNAKHQLHGSFVAVENYTSPAGEAVGRAYYDVSKKRMLFTLGAPASLTKNAQLVGYTRYNDVYFCNPELSAIWRVDATSGVCLAKYDGLYPSSNRELLRVWQEDDYVHAVFRHQLPGGSAGELSYILRDDSMRLASIVGDPNTLYALGKRNKWTDPLAQLLQAYVDETGSSFLHEASLAGREIKGAIDSTQGMISVFGQLPSTSPRRYWIRLSDRVIIRAPLGSPPDIVLAGTIRAPSGDEEYCFYSLSAQVIMLEEGAGVNTGEPRVITVPSTHGKLRNLLCVSNVLFSVTERGYILRLTQQGTFFLEAVDEQWLTKAISDTSTPWWTALKTLAESLGANMVTVLGLHDTQIPKDPVVPAWLCDGKLVIASRDLYGKQLFPNGSNHLSNVVPAATKLLDGHPFKSVVLSDNGLQYTTTEGLVLIVTATEVTLYGVDDTWQMVHSMTMEGDLGRLANQWEHGEVITLLGYQPAWYVVSAGKLLTVDNVFTGQDRPRWLALQNVRYAMVTQSWLSTIGRGDRDQTFACVITGACWTSYRETVVQFRGDVTIDLDASDSELGDLSDLLAKKIGDDLSIFDVRNGRTLTLRKVFVNDGDSSRLQPKIMLGRLNLTFSVADIRNALGLRYTVLNF</sequence>
<protein>
    <recommendedName>
        <fullName evidence="1">TcdA/TcdB toxin pore forming domain-containing protein</fullName>
    </recommendedName>
</protein>
<evidence type="ECO:0000259" key="1">
    <source>
        <dbReference type="Pfam" id="PF12920"/>
    </source>
</evidence>
<dbReference type="EMBL" id="KN840462">
    <property type="protein sequence ID" value="KIP09731.1"/>
    <property type="molecule type" value="Genomic_DNA"/>
</dbReference>
<name>A0A0C3S2V4_PHLG1</name>
<dbReference type="InterPro" id="IPR024769">
    <property type="entry name" value="TcdA/TcdB_pore_forming"/>
</dbReference>
<dbReference type="OrthoDB" id="4396271at2759"/>
<accession>A0A0C3S2V4</accession>
<feature type="domain" description="TcdA/TcdB toxin pore forming" evidence="1">
    <location>
        <begin position="481"/>
        <end position="638"/>
    </location>
</feature>
<reference evidence="2 3" key="1">
    <citation type="journal article" date="2014" name="PLoS Genet.">
        <title>Analysis of the Phlebiopsis gigantea genome, transcriptome and secretome provides insight into its pioneer colonization strategies of wood.</title>
        <authorList>
            <person name="Hori C."/>
            <person name="Ishida T."/>
            <person name="Igarashi K."/>
            <person name="Samejima M."/>
            <person name="Suzuki H."/>
            <person name="Master E."/>
            <person name="Ferreira P."/>
            <person name="Ruiz-Duenas F.J."/>
            <person name="Held B."/>
            <person name="Canessa P."/>
            <person name="Larrondo L.F."/>
            <person name="Schmoll M."/>
            <person name="Druzhinina I.S."/>
            <person name="Kubicek C.P."/>
            <person name="Gaskell J.A."/>
            <person name="Kersten P."/>
            <person name="St John F."/>
            <person name="Glasner J."/>
            <person name="Sabat G."/>
            <person name="Splinter BonDurant S."/>
            <person name="Syed K."/>
            <person name="Yadav J."/>
            <person name="Mgbeahuruike A.C."/>
            <person name="Kovalchuk A."/>
            <person name="Asiegbu F.O."/>
            <person name="Lackner G."/>
            <person name="Hoffmeister D."/>
            <person name="Rencoret J."/>
            <person name="Gutierrez A."/>
            <person name="Sun H."/>
            <person name="Lindquist E."/>
            <person name="Barry K."/>
            <person name="Riley R."/>
            <person name="Grigoriev I.V."/>
            <person name="Henrissat B."/>
            <person name="Kues U."/>
            <person name="Berka R.M."/>
            <person name="Martinez A.T."/>
            <person name="Covert S.F."/>
            <person name="Blanchette R.A."/>
            <person name="Cullen D."/>
        </authorList>
    </citation>
    <scope>NUCLEOTIDE SEQUENCE [LARGE SCALE GENOMIC DNA]</scope>
    <source>
        <strain evidence="2 3">11061_1 CR5-6</strain>
    </source>
</reference>
<feature type="domain" description="TcdA/TcdB toxin pore forming" evidence="1">
    <location>
        <begin position="42"/>
        <end position="474"/>
    </location>
</feature>
<organism evidence="2 3">
    <name type="scientific">Phlebiopsis gigantea (strain 11061_1 CR5-6)</name>
    <name type="common">White-rot fungus</name>
    <name type="synonym">Peniophora gigantea</name>
    <dbReference type="NCBI Taxonomy" id="745531"/>
    <lineage>
        <taxon>Eukaryota</taxon>
        <taxon>Fungi</taxon>
        <taxon>Dikarya</taxon>
        <taxon>Basidiomycota</taxon>
        <taxon>Agaricomycotina</taxon>
        <taxon>Agaricomycetes</taxon>
        <taxon>Polyporales</taxon>
        <taxon>Phanerochaetaceae</taxon>
        <taxon>Phlebiopsis</taxon>
    </lineage>
</organism>